<feature type="domain" description="Tyrosine-protein phosphatase" evidence="2">
    <location>
        <begin position="1002"/>
        <end position="1272"/>
    </location>
</feature>
<dbReference type="InterPro" id="IPR000242">
    <property type="entry name" value="PTP_cat"/>
</dbReference>
<dbReference type="PANTHER" id="PTHR32525">
    <property type="entry name" value="PROTEIN-TYROSINE-PHOSPHATASE"/>
    <property type="match status" value="1"/>
</dbReference>
<evidence type="ECO:0000259" key="2">
    <source>
        <dbReference type="PROSITE" id="PS50055"/>
    </source>
</evidence>
<evidence type="ECO:0000259" key="3">
    <source>
        <dbReference type="PROSITE" id="PS50056"/>
    </source>
</evidence>
<dbReference type="Gene3D" id="3.90.190.10">
    <property type="entry name" value="Protein tyrosine phosphatase superfamily"/>
    <property type="match status" value="1"/>
</dbReference>
<dbReference type="SUPFAM" id="SSF52799">
    <property type="entry name" value="(Phosphotyrosine protein) phosphatases II"/>
    <property type="match status" value="1"/>
</dbReference>
<feature type="compositionally biased region" description="Low complexity" evidence="1">
    <location>
        <begin position="803"/>
        <end position="814"/>
    </location>
</feature>
<protein>
    <recommendedName>
        <fullName evidence="6">Tyrosine-protein phosphatase domain-containing protein</fullName>
    </recommendedName>
</protein>
<evidence type="ECO:0000313" key="4">
    <source>
        <dbReference type="EMBL" id="ACI49028.1"/>
    </source>
</evidence>
<dbReference type="InterPro" id="IPR003595">
    <property type="entry name" value="Tyr_Pase_cat"/>
</dbReference>
<gene>
    <name evidence="4" type="ORF">Cbre_JD05.003</name>
    <name evidence="5" type="ORF">Cbre_JD21.003</name>
</gene>
<dbReference type="InterPro" id="IPR029021">
    <property type="entry name" value="Prot-tyrosine_phosphatase-like"/>
</dbReference>
<evidence type="ECO:0008006" key="6">
    <source>
        <dbReference type="Google" id="ProtNLM"/>
    </source>
</evidence>
<dbReference type="InterPro" id="IPR000387">
    <property type="entry name" value="Tyr_Pase_dom"/>
</dbReference>
<dbReference type="PROSITE" id="PS50056">
    <property type="entry name" value="TYR_PHOSPHATASE_2"/>
    <property type="match status" value="1"/>
</dbReference>
<dbReference type="PRINTS" id="PR00700">
    <property type="entry name" value="PRTYPHPHTASE"/>
</dbReference>
<evidence type="ECO:0000256" key="1">
    <source>
        <dbReference type="SAM" id="MobiDB-lite"/>
    </source>
</evidence>
<accession>B6VBD5</accession>
<feature type="region of interest" description="Disordered" evidence="1">
    <location>
        <begin position="790"/>
        <end position="821"/>
    </location>
</feature>
<dbReference type="EMBL" id="FJ362357">
    <property type="protein sequence ID" value="ACI49028.1"/>
    <property type="molecule type" value="Genomic_DNA"/>
</dbReference>
<sequence>MLNDDSQAGPLAIQDSQDFLEGDFSSDVVLKPTGSLRLSGYRHRRQKTAPFDETMQRIHMIAGVTSSIYIQGAIFNGTINSNELISEMLRFNPVTPDQINAFDYAKFEGALNQLKELPGKVETGGGIEELEKFFGFVHKVVEQIKGVKNVEQWPDKDDFKKDLVRMHTNGGEISFATDVGEILRNWQSFHSFVEKKKATFQHFKDLIDASNEILTAGGASASIPEVFTFTNKKPPSKSVEFVRKVINAVKLIDANSLRKPGTGFDELTSKVQAVKDTLTSLQDIQAHLDHIENFFKSRALPWNLSPIKYTAGLPEGFKDVRQMLNDLEQDWSLAIVKSKYLLGSFSSIKSLDNKVSEIDTSLGVGAEEIAETVTNIIRTSSHLATTFSSFETNNAKDVVQCHFIPDNVKADELGELITFATEIEDEITNLKNGIKTLKTSLSNKEGQEHLRALVAAFGKPAENDQASLNAAMDKVLNSTSLEGAKTFVDGLADQANGISSKNLKDKAKKTFDKISSFEKFVKDHKDKHLKILQCFIGKKETGSTVDVIKKMQDIRSAQQHYVDMVDKGLGGIKKVVGIKDKLTALDKTITDLKGKNPDSQKLLNMFVDPEKHSNIVGFSTRGVFNMKRVLNLQQNSKYYKPHEKLVETEANKHSKKLTKEQVDILKKYPSISTELDVLLPILNDFPGKFSSKNMVNLTDFPEIFIQAKDVVGTPLDFGQMVKALDVLILQQNSKSSQEQTLKAIRKNLVGLSSMGLDFASYHQYYDKYKDSAQALDLFFTALSKAGSMTTPAPLSQNNQNGFSSVRNGNSSVRNGSDESTSSDKNIIIGVLSGLLFGTFTLGGFLVYRQRKNRFKPHKLLISPYKPILVSRKSMIGYLRSFLTTLSDFAFKFGLECPDRQMLHYLDADLNQKRHDDFLEAKRISTLTPEQKQAEGITKDSPKTMEKWLEALNRPEQVQMDETPSRHRLTSKKNGRLFFKFCKYYHFAVDGNINKALESYLKKHEDEYRDDIPLNTVTRITFPTDKKSEVSFETDFYHGNRVYLKNGLKTILMQPPMIEIKGKKSNVKKFWYLVKNENVKHIAMLCDFTEKSANYKKPRKKEKVVCEEYFPTQIDGVKIFDGFTVTCTGIDNKEDNGRNHTRTYHLSLKFDGEKGKTKDKKSGEKEKVHTVSLMRYIGFVDQCAPVYPKDLAEMLCELRQHGDSPIIVLCSDGVGRSGVFDYMEMLYQAIATSENESGDVDYGQVLRELRNQRAGCVPDALMFAFSLMAIIDMLCLTADPTEVLDPGITTFIDNFRAAYLEAVELFKDEYVDKFAKDTEEEEDFLKRIGACE</sequence>
<organism evidence="4">
    <name type="scientific">Caenorhabditis brenneri</name>
    <name type="common">Nematode worm</name>
    <dbReference type="NCBI Taxonomy" id="135651"/>
    <lineage>
        <taxon>Eukaryota</taxon>
        <taxon>Metazoa</taxon>
        <taxon>Ecdysozoa</taxon>
        <taxon>Nematoda</taxon>
        <taxon>Chromadorea</taxon>
        <taxon>Rhabditida</taxon>
        <taxon>Rhabditina</taxon>
        <taxon>Rhabditomorpha</taxon>
        <taxon>Rhabditoidea</taxon>
        <taxon>Rhabditidae</taxon>
        <taxon>Peloderinae</taxon>
        <taxon>Caenorhabditis</taxon>
    </lineage>
</organism>
<dbReference type="SMART" id="SM00194">
    <property type="entry name" value="PTPc"/>
    <property type="match status" value="1"/>
</dbReference>
<dbReference type="EMBL" id="FJ362373">
    <property type="protein sequence ID" value="ACI49156.1"/>
    <property type="molecule type" value="Genomic_DNA"/>
</dbReference>
<dbReference type="SMART" id="SM00404">
    <property type="entry name" value="PTPc_motif"/>
    <property type="match status" value="1"/>
</dbReference>
<feature type="compositionally biased region" description="Polar residues" evidence="1">
    <location>
        <begin position="790"/>
        <end position="802"/>
    </location>
</feature>
<dbReference type="Pfam" id="PF00102">
    <property type="entry name" value="Y_phosphatase"/>
    <property type="match status" value="1"/>
</dbReference>
<evidence type="ECO:0000313" key="5">
    <source>
        <dbReference type="EMBL" id="ACI49156.1"/>
    </source>
</evidence>
<proteinExistence type="predicted"/>
<dbReference type="CDD" id="cd00047">
    <property type="entry name" value="PTPc"/>
    <property type="match status" value="1"/>
</dbReference>
<reference evidence="4" key="1">
    <citation type="journal article" date="2008" name="Genome Res.">
        <title>Multigenome DNA sequence conservation identifies Hox cis-regulatory elements.</title>
        <authorList>
            <person name="Kuntz S.G."/>
            <person name="Schwarz E.M."/>
            <person name="DeModena J.A."/>
            <person name="De Buysscher T."/>
            <person name="Trout D."/>
            <person name="Shizuya H."/>
            <person name="Sternberg P.W."/>
            <person name="Wold B.J."/>
        </authorList>
    </citation>
    <scope>NUCLEOTIDE SEQUENCE</scope>
    <source>
        <strain evidence="4">CB5161</strain>
    </source>
</reference>
<dbReference type="PROSITE" id="PS50055">
    <property type="entry name" value="TYR_PHOSPHATASE_PTP"/>
    <property type="match status" value="1"/>
</dbReference>
<dbReference type="SMART" id="SM00453">
    <property type="entry name" value="WSN"/>
    <property type="match status" value="1"/>
</dbReference>
<feature type="domain" description="Tyrosine specific protein phosphatases" evidence="3">
    <location>
        <begin position="1188"/>
        <end position="1263"/>
    </location>
</feature>
<dbReference type="GO" id="GO:0004725">
    <property type="term" value="F:protein tyrosine phosphatase activity"/>
    <property type="evidence" value="ECO:0007669"/>
    <property type="project" value="InterPro"/>
</dbReference>
<dbReference type="Pfam" id="PF02206">
    <property type="entry name" value="WSN"/>
    <property type="match status" value="1"/>
</dbReference>
<dbReference type="InterPro" id="IPR003125">
    <property type="entry name" value="WSN"/>
</dbReference>
<name>B6VBD5_CAEBE</name>
<dbReference type="PANTHER" id="PTHR32525:SF0">
    <property type="entry name" value="DOMAIN OF UNKNOWN FUNCTION WSN DOMAIN-CONTAINING PROTEIN-RELATED"/>
    <property type="match status" value="1"/>
</dbReference>